<organism evidence="2 3">
    <name type="scientific">Haemonchus contortus</name>
    <name type="common">Barber pole worm</name>
    <dbReference type="NCBI Taxonomy" id="6289"/>
    <lineage>
        <taxon>Eukaryota</taxon>
        <taxon>Metazoa</taxon>
        <taxon>Ecdysozoa</taxon>
        <taxon>Nematoda</taxon>
        <taxon>Chromadorea</taxon>
        <taxon>Rhabditida</taxon>
        <taxon>Rhabditina</taxon>
        <taxon>Rhabditomorpha</taxon>
        <taxon>Strongyloidea</taxon>
        <taxon>Trichostrongylidae</taxon>
        <taxon>Haemonchus</taxon>
    </lineage>
</organism>
<dbReference type="WBParaSite" id="HCON_00101540-00001">
    <property type="protein sequence ID" value="HCON_00101540-00001"/>
    <property type="gene ID" value="HCON_00101540"/>
</dbReference>
<dbReference type="OrthoDB" id="6236007at2759"/>
<name>A0A7I4YI31_HAECO</name>
<keyword evidence="1" id="KW-0732">Signal</keyword>
<protein>
    <submittedName>
        <fullName evidence="3">GRANULINS domain-containing protein</fullName>
    </submittedName>
</protein>
<evidence type="ECO:0000313" key="3">
    <source>
        <dbReference type="WBParaSite" id="HCON_00101540-00001"/>
    </source>
</evidence>
<proteinExistence type="predicted"/>
<dbReference type="Proteomes" id="UP000025227">
    <property type="component" value="Unplaced"/>
</dbReference>
<keyword evidence="2" id="KW-1185">Reference proteome</keyword>
<dbReference type="AlphaFoldDB" id="A0A7I4YI31"/>
<reference evidence="3" key="1">
    <citation type="submission" date="2020-12" db="UniProtKB">
        <authorList>
            <consortium name="WormBaseParasite"/>
        </authorList>
    </citation>
    <scope>IDENTIFICATION</scope>
    <source>
        <strain evidence="3">MHco3</strain>
    </source>
</reference>
<evidence type="ECO:0000313" key="2">
    <source>
        <dbReference type="Proteomes" id="UP000025227"/>
    </source>
</evidence>
<feature type="signal peptide" evidence="1">
    <location>
        <begin position="1"/>
        <end position="34"/>
    </location>
</feature>
<feature type="chain" id="PRO_5029813454" evidence="1">
    <location>
        <begin position="35"/>
        <end position="130"/>
    </location>
</feature>
<sequence length="130" mass="14276">MFNPIFGVAGTRLSYCALYVYALLLLPLVRRTSSESCPPCPTGFQCDTNTGICRPFRPAYTTLTELPCGDCPQGTMCDSNTGLCRVFRFPGNYDQTSTSLCAKVVCPTEYMCDNNTGACRKFRVLALPVK</sequence>
<accession>A0A7I4YI31</accession>
<evidence type="ECO:0000256" key="1">
    <source>
        <dbReference type="SAM" id="SignalP"/>
    </source>
</evidence>